<keyword evidence="2" id="KW-1185">Reference proteome</keyword>
<dbReference type="GO" id="GO:0016874">
    <property type="term" value="F:ligase activity"/>
    <property type="evidence" value="ECO:0007669"/>
    <property type="project" value="UniProtKB-KW"/>
</dbReference>
<keyword evidence="1" id="KW-0436">Ligase</keyword>
<dbReference type="RefSeq" id="WP_260728341.1">
    <property type="nucleotide sequence ID" value="NZ_BAAABS010000041.1"/>
</dbReference>
<name>A0ABY5ZA62_9ACTN</name>
<dbReference type="Proteomes" id="UP001058271">
    <property type="component" value="Chromosome"/>
</dbReference>
<dbReference type="EMBL" id="CP073721">
    <property type="protein sequence ID" value="UWZ38949.1"/>
    <property type="molecule type" value="Genomic_DNA"/>
</dbReference>
<dbReference type="SUPFAM" id="SSF55144">
    <property type="entry name" value="LigT-like"/>
    <property type="match status" value="1"/>
</dbReference>
<proteinExistence type="predicted"/>
<evidence type="ECO:0000313" key="1">
    <source>
        <dbReference type="EMBL" id="UWZ38949.1"/>
    </source>
</evidence>
<dbReference type="InterPro" id="IPR009097">
    <property type="entry name" value="Cyclic_Pdiesterase"/>
</dbReference>
<reference evidence="1" key="1">
    <citation type="submission" date="2021-04" db="EMBL/GenBank/DDBJ databases">
        <title>Biosynthetic gene clusters of Dactylosporangioum roseum.</title>
        <authorList>
            <person name="Hartkoorn R.C."/>
            <person name="Beaudoing E."/>
            <person name="Hot D."/>
            <person name="Moureu S."/>
        </authorList>
    </citation>
    <scope>NUCLEOTIDE SEQUENCE</scope>
    <source>
        <strain evidence="1">NRRL B-16295</strain>
    </source>
</reference>
<dbReference type="Pfam" id="PF13563">
    <property type="entry name" value="2_5_RNA_ligase2"/>
    <property type="match status" value="1"/>
</dbReference>
<protein>
    <submittedName>
        <fullName evidence="1">2'-5' RNA ligase family protein</fullName>
    </submittedName>
</protein>
<gene>
    <name evidence="1" type="ORF">Drose_12395</name>
</gene>
<accession>A0ABY5ZA62</accession>
<sequence length="174" mass="18837">MALAVCLLFDSRAERALTSLWDRLEEQGIATLRSHTHGAHHPHLSYVVLLRWDLAAVRDTVVALPDRGACEVTFDALGAFRRGRVCLVPAVPADLVARQQGVVEAVRATGALVHAHYEIGAWLPHCSVATRARSEQLPVVATTVFGMLPLTARITRAALIDSGTGELWPLPNVP</sequence>
<organism evidence="1 2">
    <name type="scientific">Dactylosporangium roseum</name>
    <dbReference type="NCBI Taxonomy" id="47989"/>
    <lineage>
        <taxon>Bacteria</taxon>
        <taxon>Bacillati</taxon>
        <taxon>Actinomycetota</taxon>
        <taxon>Actinomycetes</taxon>
        <taxon>Micromonosporales</taxon>
        <taxon>Micromonosporaceae</taxon>
        <taxon>Dactylosporangium</taxon>
    </lineage>
</organism>
<evidence type="ECO:0000313" key="2">
    <source>
        <dbReference type="Proteomes" id="UP001058271"/>
    </source>
</evidence>